<keyword evidence="3" id="KW-0472">Membrane</keyword>
<accession>A0A7S4S923</accession>
<gene>
    <name evidence="4" type="ORF">AMON00008_LOCUS46749</name>
</gene>
<evidence type="ECO:0000256" key="3">
    <source>
        <dbReference type="ARBA" id="ARBA00022989"/>
    </source>
</evidence>
<name>A0A7S4S923_9DINO</name>
<keyword evidence="2" id="KW-0812">Transmembrane</keyword>
<organism evidence="4">
    <name type="scientific">Alexandrium monilatum</name>
    <dbReference type="NCBI Taxonomy" id="311494"/>
    <lineage>
        <taxon>Eukaryota</taxon>
        <taxon>Sar</taxon>
        <taxon>Alveolata</taxon>
        <taxon>Dinophyceae</taxon>
        <taxon>Gonyaulacales</taxon>
        <taxon>Pyrocystaceae</taxon>
        <taxon>Alexandrium</taxon>
    </lineage>
</organism>
<proteinExistence type="predicted"/>
<dbReference type="EMBL" id="HBNR01066178">
    <property type="protein sequence ID" value="CAE4638233.1"/>
    <property type="molecule type" value="Transcribed_RNA"/>
</dbReference>
<dbReference type="AlphaFoldDB" id="A0A7S4S923"/>
<reference evidence="4" key="1">
    <citation type="submission" date="2021-01" db="EMBL/GenBank/DDBJ databases">
        <authorList>
            <person name="Corre E."/>
            <person name="Pelletier E."/>
            <person name="Niang G."/>
            <person name="Scheremetjew M."/>
            <person name="Finn R."/>
            <person name="Kale V."/>
            <person name="Holt S."/>
            <person name="Cochrane G."/>
            <person name="Meng A."/>
            <person name="Brown T."/>
            <person name="Cohen L."/>
        </authorList>
    </citation>
    <scope>NUCLEOTIDE SEQUENCE</scope>
    <source>
        <strain evidence="4">CCMP3105</strain>
    </source>
</reference>
<comment type="subcellular location">
    <subcellularLocation>
        <location evidence="1">Membrane</location>
        <topology evidence="1">Single-pass membrane protein</topology>
    </subcellularLocation>
</comment>
<evidence type="ECO:0000256" key="1">
    <source>
        <dbReference type="ARBA" id="ARBA00004167"/>
    </source>
</evidence>
<keyword evidence="3" id="KW-1133">Transmembrane helix</keyword>
<dbReference type="GO" id="GO:0005737">
    <property type="term" value="C:cytoplasm"/>
    <property type="evidence" value="ECO:0007669"/>
    <property type="project" value="TreeGrafter"/>
</dbReference>
<dbReference type="PANTHER" id="PTHR21461:SF69">
    <property type="entry name" value="GLYCOSYLTRANSFERASE FAMILY 92 PROTEIN"/>
    <property type="match status" value="1"/>
</dbReference>
<evidence type="ECO:0008006" key="5">
    <source>
        <dbReference type="Google" id="ProtNLM"/>
    </source>
</evidence>
<protein>
    <recommendedName>
        <fullName evidence="5">Glycosyltransferase family 92 protein</fullName>
    </recommendedName>
</protein>
<dbReference type="PANTHER" id="PTHR21461">
    <property type="entry name" value="GLYCOSYLTRANSFERASE FAMILY 92 PROTEIN"/>
    <property type="match status" value="1"/>
</dbReference>
<evidence type="ECO:0000256" key="2">
    <source>
        <dbReference type="ARBA" id="ARBA00022692"/>
    </source>
</evidence>
<dbReference type="GO" id="GO:0016757">
    <property type="term" value="F:glycosyltransferase activity"/>
    <property type="evidence" value="ECO:0007669"/>
    <property type="project" value="TreeGrafter"/>
</dbReference>
<evidence type="ECO:0000313" key="4">
    <source>
        <dbReference type="EMBL" id="CAE4638233.1"/>
    </source>
</evidence>
<sequence>MQLQLLLLLLLRLLGLLLLLSLGNLFAGPGFSWSWWDVPCFVGVAWLRLRCGRMPYVYHYYTKSEEDLKMKPQREGVLSLMRKAATCADTTQLRFLAPLQSLEGMNWTARAARYHHVGEEAHVRGEEGGPTCARKHFLTAITQVDAMAGHLGDLKEWLDFHTLVGVDYFVVLSYRDPPGLQEIVAPYVARGAVDLVKVDESTLKGKNLGPTHGPQTFSTLFIDNTSWAANKSRQLLRDTFWVAFLDHDEFFTPPHWSMSLLDTLVPITPCGQPTPVGQLLVQYTGFFGPNGNVRRPRGHAIEAYTTRRSYECCNGKSIGLADAINPIWHNPHAFKLKEGRRGFSWMFTWWGTTFIGTFPHTIVRAPATSKLEWHAVA</sequence>
<dbReference type="GO" id="GO:0016020">
    <property type="term" value="C:membrane"/>
    <property type="evidence" value="ECO:0007669"/>
    <property type="project" value="UniProtKB-SubCell"/>
</dbReference>